<name>A0A327XRA7_9RHOB</name>
<dbReference type="EMBL" id="QLMG01000051">
    <property type="protein sequence ID" value="RAK11263.1"/>
    <property type="molecule type" value="Genomic_DNA"/>
</dbReference>
<dbReference type="PANTHER" id="PTHR11795">
    <property type="entry name" value="BRANCHED-CHAIN AMINO ACID TRANSPORT SYSTEM PERMEASE PROTEIN LIVH"/>
    <property type="match status" value="1"/>
</dbReference>
<keyword evidence="11" id="KW-1185">Reference proteome</keyword>
<gene>
    <name evidence="10" type="ORF">ATI53_105121</name>
</gene>
<evidence type="ECO:0000256" key="7">
    <source>
        <dbReference type="ARBA" id="ARBA00023136"/>
    </source>
</evidence>
<keyword evidence="3" id="KW-1003">Cell membrane</keyword>
<evidence type="ECO:0000256" key="8">
    <source>
        <dbReference type="ARBA" id="ARBA00037998"/>
    </source>
</evidence>
<dbReference type="GO" id="GO:0022857">
    <property type="term" value="F:transmembrane transporter activity"/>
    <property type="evidence" value="ECO:0007669"/>
    <property type="project" value="InterPro"/>
</dbReference>
<evidence type="ECO:0000256" key="3">
    <source>
        <dbReference type="ARBA" id="ARBA00022475"/>
    </source>
</evidence>
<evidence type="ECO:0000256" key="4">
    <source>
        <dbReference type="ARBA" id="ARBA00022692"/>
    </source>
</evidence>
<dbReference type="GO" id="GO:0005886">
    <property type="term" value="C:plasma membrane"/>
    <property type="evidence" value="ECO:0007669"/>
    <property type="project" value="UniProtKB-SubCell"/>
</dbReference>
<feature type="transmembrane region" description="Helical" evidence="9">
    <location>
        <begin position="144"/>
        <end position="165"/>
    </location>
</feature>
<sequence length="293" mass="30302">MELFVQLLANTLQIGAVYVLFALGLTLIFGVMKIVNFAHGGFFTAAALIVTSVVPFATVELGAPLWAGYLLAAIVAIVVVLCLGALVYGIGFQHVLKDLNGSFILSIGLLLILNGAYLAIYGGAPRTVPQVLPGTVSIFGAALTAQRLALVIVAAVVTGGLYLLIERTRLGLALRAVAMDQEAAMLQGMPFKRVALYGFLIGAALAACAGVLMAPINAVTPVSGDEFLIKAFIIIIIGGLGSVPGAIIGGLFIALIESVGGYFFDPSTATLATFILVIAFLLVRPQGILGNVE</sequence>
<feature type="transmembrane region" description="Helical" evidence="9">
    <location>
        <begin position="103"/>
        <end position="124"/>
    </location>
</feature>
<evidence type="ECO:0000313" key="10">
    <source>
        <dbReference type="EMBL" id="RAK11263.1"/>
    </source>
</evidence>
<keyword evidence="4 9" id="KW-0812">Transmembrane</keyword>
<dbReference type="AlphaFoldDB" id="A0A327XRA7"/>
<keyword evidence="6 9" id="KW-1133">Transmembrane helix</keyword>
<dbReference type="GO" id="GO:0006865">
    <property type="term" value="P:amino acid transport"/>
    <property type="evidence" value="ECO:0007669"/>
    <property type="project" value="UniProtKB-KW"/>
</dbReference>
<evidence type="ECO:0000256" key="1">
    <source>
        <dbReference type="ARBA" id="ARBA00004651"/>
    </source>
</evidence>
<protein>
    <submittedName>
        <fullName evidence="10">Amino acid/amide ABC transporter membrane protein 1 (HAAT family)</fullName>
    </submittedName>
</protein>
<comment type="subcellular location">
    <subcellularLocation>
        <location evidence="1">Cell membrane</location>
        <topology evidence="1">Multi-pass membrane protein</topology>
    </subcellularLocation>
</comment>
<feature type="transmembrane region" description="Helical" evidence="9">
    <location>
        <begin position="228"/>
        <end position="255"/>
    </location>
</feature>
<dbReference type="Proteomes" id="UP000249165">
    <property type="component" value="Unassembled WGS sequence"/>
</dbReference>
<dbReference type="InterPro" id="IPR001851">
    <property type="entry name" value="ABC_transp_permease"/>
</dbReference>
<dbReference type="CDD" id="cd06582">
    <property type="entry name" value="TM_PBP1_LivH_like"/>
    <property type="match status" value="1"/>
</dbReference>
<evidence type="ECO:0000256" key="6">
    <source>
        <dbReference type="ARBA" id="ARBA00022989"/>
    </source>
</evidence>
<feature type="transmembrane region" description="Helical" evidence="9">
    <location>
        <begin position="12"/>
        <end position="30"/>
    </location>
</feature>
<feature type="transmembrane region" description="Helical" evidence="9">
    <location>
        <begin position="37"/>
        <end position="57"/>
    </location>
</feature>
<feature type="transmembrane region" description="Helical" evidence="9">
    <location>
        <begin position="262"/>
        <end position="283"/>
    </location>
</feature>
<evidence type="ECO:0000256" key="2">
    <source>
        <dbReference type="ARBA" id="ARBA00022448"/>
    </source>
</evidence>
<evidence type="ECO:0000256" key="5">
    <source>
        <dbReference type="ARBA" id="ARBA00022970"/>
    </source>
</evidence>
<evidence type="ECO:0000256" key="9">
    <source>
        <dbReference type="SAM" id="Phobius"/>
    </source>
</evidence>
<proteinExistence type="inferred from homology"/>
<evidence type="ECO:0000313" key="11">
    <source>
        <dbReference type="Proteomes" id="UP000249165"/>
    </source>
</evidence>
<organism evidence="10 11">
    <name type="scientific">Salipiger aestuarii</name>
    <dbReference type="NCBI Taxonomy" id="568098"/>
    <lineage>
        <taxon>Bacteria</taxon>
        <taxon>Pseudomonadati</taxon>
        <taxon>Pseudomonadota</taxon>
        <taxon>Alphaproteobacteria</taxon>
        <taxon>Rhodobacterales</taxon>
        <taxon>Roseobacteraceae</taxon>
        <taxon>Salipiger</taxon>
    </lineage>
</organism>
<reference evidence="10 11" key="1">
    <citation type="submission" date="2018-06" db="EMBL/GenBank/DDBJ databases">
        <title>Genomic Encyclopedia of Archaeal and Bacterial Type Strains, Phase II (KMG-II): from individual species to whole genera.</title>
        <authorList>
            <person name="Goeker M."/>
        </authorList>
    </citation>
    <scope>NUCLEOTIDE SEQUENCE [LARGE SCALE GENOMIC DNA]</scope>
    <source>
        <strain evidence="10 11">DSM 22011</strain>
    </source>
</reference>
<feature type="transmembrane region" description="Helical" evidence="9">
    <location>
        <begin position="194"/>
        <end position="216"/>
    </location>
</feature>
<dbReference type="OrthoDB" id="9810089at2"/>
<dbReference type="Pfam" id="PF02653">
    <property type="entry name" value="BPD_transp_2"/>
    <property type="match status" value="1"/>
</dbReference>
<keyword evidence="5" id="KW-0029">Amino-acid transport</keyword>
<dbReference type="RefSeq" id="WP_009507232.1">
    <property type="nucleotide sequence ID" value="NZ_LIGK01000084.1"/>
</dbReference>
<keyword evidence="2" id="KW-0813">Transport</keyword>
<comment type="similarity">
    <text evidence="8">Belongs to the binding-protein-dependent transport system permease family. LivHM subfamily.</text>
</comment>
<accession>A0A327XRA7</accession>
<keyword evidence="7 9" id="KW-0472">Membrane</keyword>
<feature type="transmembrane region" description="Helical" evidence="9">
    <location>
        <begin position="69"/>
        <end position="91"/>
    </location>
</feature>
<comment type="caution">
    <text evidence="10">The sequence shown here is derived from an EMBL/GenBank/DDBJ whole genome shotgun (WGS) entry which is preliminary data.</text>
</comment>
<dbReference type="PANTHER" id="PTHR11795:SF452">
    <property type="entry name" value="ABC TRANSPORTER PERMEASE PROTEIN"/>
    <property type="match status" value="1"/>
</dbReference>
<dbReference type="InterPro" id="IPR052157">
    <property type="entry name" value="BCAA_transport_permease"/>
</dbReference>